<name>A0A1M5V336_9FIRM</name>
<feature type="transmembrane region" description="Helical" evidence="1">
    <location>
        <begin position="91"/>
        <end position="110"/>
    </location>
</feature>
<dbReference type="RefSeq" id="WP_073028515.1">
    <property type="nucleotide sequence ID" value="NZ_FQXJ01000004.1"/>
</dbReference>
<dbReference type="STRING" id="1121420.SAMN02746098_01169"/>
<dbReference type="EMBL" id="FQXJ01000004">
    <property type="protein sequence ID" value="SHH69373.1"/>
    <property type="molecule type" value="Genomic_DNA"/>
</dbReference>
<evidence type="ECO:0000256" key="1">
    <source>
        <dbReference type="SAM" id="Phobius"/>
    </source>
</evidence>
<evidence type="ECO:0000313" key="4">
    <source>
        <dbReference type="Proteomes" id="UP000183954"/>
    </source>
</evidence>
<keyword evidence="1" id="KW-0472">Membrane</keyword>
<keyword evidence="3" id="KW-0808">Transferase</keyword>
<dbReference type="Pfam" id="PF01478">
    <property type="entry name" value="Peptidase_A24"/>
    <property type="match status" value="1"/>
</dbReference>
<dbReference type="OrthoDB" id="9789291at2"/>
<feature type="transmembrane region" description="Helical" evidence="1">
    <location>
        <begin position="34"/>
        <end position="56"/>
    </location>
</feature>
<dbReference type="GO" id="GO:0004190">
    <property type="term" value="F:aspartic-type endopeptidase activity"/>
    <property type="evidence" value="ECO:0007669"/>
    <property type="project" value="InterPro"/>
</dbReference>
<keyword evidence="4" id="KW-1185">Reference proteome</keyword>
<protein>
    <submittedName>
        <fullName evidence="3">Leader peptidase (Prepilin peptidase) / N-methyltransferase</fullName>
    </submittedName>
</protein>
<keyword evidence="1" id="KW-0812">Transmembrane</keyword>
<dbReference type="Gene3D" id="1.20.120.1220">
    <property type="match status" value="1"/>
</dbReference>
<gene>
    <name evidence="3" type="ORF">SAMN02746098_01169</name>
</gene>
<proteinExistence type="predicted"/>
<evidence type="ECO:0000313" key="3">
    <source>
        <dbReference type="EMBL" id="SHH69373.1"/>
    </source>
</evidence>
<accession>A0A1M5V336</accession>
<dbReference type="GO" id="GO:0032259">
    <property type="term" value="P:methylation"/>
    <property type="evidence" value="ECO:0007669"/>
    <property type="project" value="UniProtKB-KW"/>
</dbReference>
<evidence type="ECO:0000259" key="2">
    <source>
        <dbReference type="Pfam" id="PF01478"/>
    </source>
</evidence>
<reference evidence="4" key="1">
    <citation type="submission" date="2016-11" db="EMBL/GenBank/DDBJ databases">
        <authorList>
            <person name="Varghese N."/>
            <person name="Submissions S."/>
        </authorList>
    </citation>
    <scope>NUCLEOTIDE SEQUENCE [LARGE SCALE GENOMIC DNA]</scope>
    <source>
        <strain evidence="4">DSM 15449</strain>
    </source>
</reference>
<dbReference type="AlphaFoldDB" id="A0A1M5V336"/>
<keyword evidence="1" id="KW-1133">Transmembrane helix</keyword>
<organism evidence="3 4">
    <name type="scientific">Desulfosporosinus lacus DSM 15449</name>
    <dbReference type="NCBI Taxonomy" id="1121420"/>
    <lineage>
        <taxon>Bacteria</taxon>
        <taxon>Bacillati</taxon>
        <taxon>Bacillota</taxon>
        <taxon>Clostridia</taxon>
        <taxon>Eubacteriales</taxon>
        <taxon>Desulfitobacteriaceae</taxon>
        <taxon>Desulfosporosinus</taxon>
    </lineage>
</organism>
<sequence>MTWLILKGILLFLVLSYAAYRDIKTREIPDAVPLMLLLTGFIGFSPLFSITGLLVAGLPFLWAALWCGGMGGGDIKLMATCGFVLGAWGGILQTILGLALALLFTMIRAAAAGKKIERKLKIPLIPFLGAGGILAFLITFWGG</sequence>
<dbReference type="Proteomes" id="UP000183954">
    <property type="component" value="Unassembled WGS sequence"/>
</dbReference>
<dbReference type="GO" id="GO:0016020">
    <property type="term" value="C:membrane"/>
    <property type="evidence" value="ECO:0007669"/>
    <property type="project" value="InterPro"/>
</dbReference>
<feature type="transmembrane region" description="Helical" evidence="1">
    <location>
        <begin position="122"/>
        <end position="142"/>
    </location>
</feature>
<keyword evidence="3" id="KW-0489">Methyltransferase</keyword>
<dbReference type="GO" id="GO:0008168">
    <property type="term" value="F:methyltransferase activity"/>
    <property type="evidence" value="ECO:0007669"/>
    <property type="project" value="UniProtKB-KW"/>
</dbReference>
<feature type="domain" description="Prepilin type IV endopeptidase peptidase" evidence="2">
    <location>
        <begin position="9"/>
        <end position="105"/>
    </location>
</feature>
<dbReference type="InterPro" id="IPR000045">
    <property type="entry name" value="Prepilin_IV_endopep_pep"/>
</dbReference>